<feature type="transmembrane region" description="Helical" evidence="1">
    <location>
        <begin position="79"/>
        <end position="97"/>
    </location>
</feature>
<dbReference type="Pfam" id="PF11139">
    <property type="entry name" value="SfLAP"/>
    <property type="match status" value="1"/>
</dbReference>
<keyword evidence="1" id="KW-0812">Transmembrane</keyword>
<proteinExistence type="predicted"/>
<sequence length="219" mass="23019">MGELLSKVIPLSLGAAISPTVLALELLILSGKRSKARASMFLLGLLLVFGAITAFGLLLSHTTSTSPAQASITKTVDVVTGSLLLLLALGTILRSLVHDSVAPVGGETNDTKHPGLLSAFLLGLAIMVTNFSTILLYIPAMRSISASDISTPDKAVAVAIAFLIAAAPILVIYVFAVGFPRIATPPLKKLRGSIDRHQRTIGIVIEVIFGAYLMFKAFR</sequence>
<accession>A0A6J6RYU4</accession>
<organism evidence="2">
    <name type="scientific">freshwater metagenome</name>
    <dbReference type="NCBI Taxonomy" id="449393"/>
    <lineage>
        <taxon>unclassified sequences</taxon>
        <taxon>metagenomes</taxon>
        <taxon>ecological metagenomes</taxon>
    </lineage>
</organism>
<keyword evidence="1" id="KW-1133">Transmembrane helix</keyword>
<evidence type="ECO:0000256" key="1">
    <source>
        <dbReference type="SAM" id="Phobius"/>
    </source>
</evidence>
<feature type="transmembrane region" description="Helical" evidence="1">
    <location>
        <begin position="41"/>
        <end position="59"/>
    </location>
</feature>
<feature type="transmembrane region" description="Helical" evidence="1">
    <location>
        <begin position="12"/>
        <end position="29"/>
    </location>
</feature>
<dbReference type="AlphaFoldDB" id="A0A6J6RYU4"/>
<reference evidence="2" key="1">
    <citation type="submission" date="2020-05" db="EMBL/GenBank/DDBJ databases">
        <authorList>
            <person name="Chiriac C."/>
            <person name="Salcher M."/>
            <person name="Ghai R."/>
            <person name="Kavagutti S V."/>
        </authorList>
    </citation>
    <scope>NUCLEOTIDE SEQUENCE</scope>
</reference>
<name>A0A6J6RYU4_9ZZZZ</name>
<feature type="transmembrane region" description="Helical" evidence="1">
    <location>
        <begin position="117"/>
        <end position="138"/>
    </location>
</feature>
<protein>
    <submittedName>
        <fullName evidence="2">Unannotated protein</fullName>
    </submittedName>
</protein>
<keyword evidence="1" id="KW-0472">Membrane</keyword>
<gene>
    <name evidence="2" type="ORF">UFOPK2624_02135</name>
</gene>
<feature type="transmembrane region" description="Helical" evidence="1">
    <location>
        <begin position="200"/>
        <end position="218"/>
    </location>
</feature>
<dbReference type="EMBL" id="CAEZXY010000185">
    <property type="protein sequence ID" value="CAB4727794.1"/>
    <property type="molecule type" value="Genomic_DNA"/>
</dbReference>
<dbReference type="InterPro" id="IPR021315">
    <property type="entry name" value="Gap/Sap"/>
</dbReference>
<evidence type="ECO:0000313" key="2">
    <source>
        <dbReference type="EMBL" id="CAB4727794.1"/>
    </source>
</evidence>
<feature type="transmembrane region" description="Helical" evidence="1">
    <location>
        <begin position="158"/>
        <end position="179"/>
    </location>
</feature>